<feature type="domain" description="PPPDE" evidence="4">
    <location>
        <begin position="1"/>
        <end position="98"/>
    </location>
</feature>
<evidence type="ECO:0000313" key="5">
    <source>
        <dbReference type="EMBL" id="CAE7353992.1"/>
    </source>
</evidence>
<dbReference type="Gene3D" id="3.90.1720.30">
    <property type="entry name" value="PPPDE domains"/>
    <property type="match status" value="1"/>
</dbReference>
<evidence type="ECO:0000256" key="2">
    <source>
        <dbReference type="ARBA" id="ARBA00022670"/>
    </source>
</evidence>
<dbReference type="GO" id="GO:0008233">
    <property type="term" value="F:peptidase activity"/>
    <property type="evidence" value="ECO:0007669"/>
    <property type="project" value="UniProtKB-KW"/>
</dbReference>
<dbReference type="InterPro" id="IPR008580">
    <property type="entry name" value="PPPDE_dom"/>
</dbReference>
<evidence type="ECO:0000313" key="6">
    <source>
        <dbReference type="Proteomes" id="UP000649617"/>
    </source>
</evidence>
<evidence type="ECO:0000256" key="3">
    <source>
        <dbReference type="ARBA" id="ARBA00022801"/>
    </source>
</evidence>
<dbReference type="EMBL" id="CAJNIZ010013781">
    <property type="protein sequence ID" value="CAE7353992.1"/>
    <property type="molecule type" value="Genomic_DNA"/>
</dbReference>
<evidence type="ECO:0000256" key="1">
    <source>
        <dbReference type="ARBA" id="ARBA00008140"/>
    </source>
</evidence>
<comment type="caution">
    <text evidence="5">The sequence shown here is derived from an EMBL/GenBank/DDBJ whole genome shotgun (WGS) entry which is preliminary data.</text>
</comment>
<proteinExistence type="inferred from homology"/>
<reference evidence="5" key="1">
    <citation type="submission" date="2021-02" db="EMBL/GenBank/DDBJ databases">
        <authorList>
            <person name="Dougan E. K."/>
            <person name="Rhodes N."/>
            <person name="Thang M."/>
            <person name="Chan C."/>
        </authorList>
    </citation>
    <scope>NUCLEOTIDE SEQUENCE</scope>
</reference>
<dbReference type="GO" id="GO:0006508">
    <property type="term" value="P:proteolysis"/>
    <property type="evidence" value="ECO:0007669"/>
    <property type="project" value="UniProtKB-KW"/>
</dbReference>
<dbReference type="PROSITE" id="PS51858">
    <property type="entry name" value="PPPDE"/>
    <property type="match status" value="1"/>
</dbReference>
<dbReference type="OrthoDB" id="413266at2759"/>
<dbReference type="Proteomes" id="UP000649617">
    <property type="component" value="Unassembled WGS sequence"/>
</dbReference>
<gene>
    <name evidence="5" type="primary">desi2</name>
    <name evidence="5" type="ORF">SPIL2461_LOCUS8403</name>
</gene>
<name>A0A812Q0B8_SYMPI</name>
<dbReference type="Pfam" id="PF05903">
    <property type="entry name" value="Peptidase_C97"/>
    <property type="match status" value="1"/>
</dbReference>
<organism evidence="5 6">
    <name type="scientific">Symbiodinium pilosum</name>
    <name type="common">Dinoflagellate</name>
    <dbReference type="NCBI Taxonomy" id="2952"/>
    <lineage>
        <taxon>Eukaryota</taxon>
        <taxon>Sar</taxon>
        <taxon>Alveolata</taxon>
        <taxon>Dinophyceae</taxon>
        <taxon>Suessiales</taxon>
        <taxon>Symbiodiniaceae</taxon>
        <taxon>Symbiodinium</taxon>
    </lineage>
</organism>
<accession>A0A812Q0B8</accession>
<keyword evidence="6" id="KW-1185">Reference proteome</keyword>
<sequence>EASGISECVPRRRKNLSYRVSLEMGRCSLTEAQVLEILDDMGLAWPGPEYNEIHNNSLDFADALLQQLGVGGLPREPGGSSPSYLSGCNARIWKPLEQTCSIDFSVSGLFKGAVELGYGVMAMLTQPFTEDPDGDRESQADHHLFCQSVACTDDDNVLLATEPATTSLDLEFPDDALGILPDSSDVLHELEVTVARNLAVDREAGTCLLSSRSSLKAWPQAKNLKCKLPETPPPAPPQTSRETSFKYLPSVGTWYGLQQLQPKLTTTTATVQQTPSAIV</sequence>
<feature type="non-terminal residue" evidence="5">
    <location>
        <position position="279"/>
    </location>
</feature>
<dbReference type="InterPro" id="IPR042266">
    <property type="entry name" value="PPPDE_sf"/>
</dbReference>
<keyword evidence="3" id="KW-0378">Hydrolase</keyword>
<dbReference type="AlphaFoldDB" id="A0A812Q0B8"/>
<comment type="similarity">
    <text evidence="1">Belongs to the DeSI family.</text>
</comment>
<protein>
    <submittedName>
        <fullName evidence="5">Desi2 protein</fullName>
    </submittedName>
</protein>
<evidence type="ECO:0000259" key="4">
    <source>
        <dbReference type="PROSITE" id="PS51858"/>
    </source>
</evidence>
<feature type="non-terminal residue" evidence="5">
    <location>
        <position position="1"/>
    </location>
</feature>
<keyword evidence="2" id="KW-0645">Protease</keyword>